<evidence type="ECO:0000256" key="2">
    <source>
        <dbReference type="ARBA" id="ARBA00022490"/>
    </source>
</evidence>
<proteinExistence type="predicted"/>
<evidence type="ECO:0000256" key="3">
    <source>
        <dbReference type="ARBA" id="ARBA00022737"/>
    </source>
</evidence>
<feature type="domain" description="K Homology" evidence="7">
    <location>
        <begin position="628"/>
        <end position="693"/>
    </location>
</feature>
<feature type="region of interest" description="Disordered" evidence="6">
    <location>
        <begin position="823"/>
        <end position="848"/>
    </location>
</feature>
<dbReference type="CDD" id="cd22408">
    <property type="entry name" value="KH-I_Vigilin_rpt4"/>
    <property type="match status" value="1"/>
</dbReference>
<name>A0A9P6X8N7_RHIOR</name>
<feature type="domain" description="K Homology" evidence="7">
    <location>
        <begin position="158"/>
        <end position="233"/>
    </location>
</feature>
<dbReference type="InterPro" id="IPR054548">
    <property type="entry name" value="SCP160-like_KH"/>
</dbReference>
<feature type="domain" description="K Homology" evidence="7">
    <location>
        <begin position="703"/>
        <end position="781"/>
    </location>
</feature>
<dbReference type="InterPro" id="IPR057778">
    <property type="entry name" value="KH_Vigilin_N"/>
</dbReference>
<reference evidence="8" key="1">
    <citation type="journal article" date="2020" name="Microb. Genom.">
        <title>Genetic diversity of clinical and environmental Mucorales isolates obtained from an investigation of mucormycosis cases among solid organ transplant recipients.</title>
        <authorList>
            <person name="Nguyen M.H."/>
            <person name="Kaul D."/>
            <person name="Muto C."/>
            <person name="Cheng S.J."/>
            <person name="Richter R.A."/>
            <person name="Bruno V.M."/>
            <person name="Liu G."/>
            <person name="Beyhan S."/>
            <person name="Sundermann A.J."/>
            <person name="Mounaud S."/>
            <person name="Pasculle A.W."/>
            <person name="Nierman W.C."/>
            <person name="Driscoll E."/>
            <person name="Cumbie R."/>
            <person name="Clancy C.J."/>
            <person name="Dupont C.L."/>
        </authorList>
    </citation>
    <scope>NUCLEOTIDE SEQUENCE</scope>
    <source>
        <strain evidence="8">GL11</strain>
    </source>
</reference>
<feature type="domain" description="K Homology" evidence="7">
    <location>
        <begin position="234"/>
        <end position="311"/>
    </location>
</feature>
<keyword evidence="3" id="KW-0677">Repeat</keyword>
<dbReference type="PROSITE" id="PS50084">
    <property type="entry name" value="KH_TYPE_1"/>
    <property type="match status" value="6"/>
</dbReference>
<comment type="subcellular location">
    <subcellularLocation>
        <location evidence="1">Cytoplasm</location>
    </subcellularLocation>
</comment>
<feature type="domain" description="K Homology" evidence="7">
    <location>
        <begin position="313"/>
        <end position="389"/>
    </location>
</feature>
<feature type="compositionally biased region" description="Low complexity" evidence="6">
    <location>
        <begin position="27"/>
        <end position="48"/>
    </location>
</feature>
<keyword evidence="4 5" id="KW-0694">RNA-binding</keyword>
<dbReference type="SMART" id="SM00322">
    <property type="entry name" value="KH"/>
    <property type="match status" value="8"/>
</dbReference>
<feature type="domain" description="K Homology" evidence="7">
    <location>
        <begin position="394"/>
        <end position="462"/>
    </location>
</feature>
<evidence type="ECO:0000256" key="4">
    <source>
        <dbReference type="ARBA" id="ARBA00022884"/>
    </source>
</evidence>
<feature type="compositionally biased region" description="Polar residues" evidence="6">
    <location>
        <begin position="119"/>
        <end position="128"/>
    </location>
</feature>
<evidence type="ECO:0000313" key="9">
    <source>
        <dbReference type="Proteomes" id="UP000716291"/>
    </source>
</evidence>
<dbReference type="SUPFAM" id="SSF54791">
    <property type="entry name" value="Eukaryotic type KH-domain (KH-domain type I)"/>
    <property type="match status" value="6"/>
</dbReference>
<dbReference type="PANTHER" id="PTHR10627">
    <property type="entry name" value="SCP160"/>
    <property type="match status" value="1"/>
</dbReference>
<dbReference type="PANTHER" id="PTHR10627:SF31">
    <property type="entry name" value="DODECA-SATELLITE-BINDING PROTEIN 1, ISOFORM A"/>
    <property type="match status" value="1"/>
</dbReference>
<feature type="region of interest" description="Disordered" evidence="6">
    <location>
        <begin position="863"/>
        <end position="897"/>
    </location>
</feature>
<dbReference type="InterPro" id="IPR004087">
    <property type="entry name" value="KH_dom"/>
</dbReference>
<sequence length="897" mass="98012">MASNESLDTLPPSAKLALLHAQAAATTTETVTTTTTTSVSVSSVTATTTEEDKFVPSPDDPVVMDNSHFEPLISGDFPTPIGKKPANVTPLKKEVGKKNLDLNSEAAFPSLSASPRPPTVSSGWSANAASRLKSPATASASRNRPMAPPATGKKASGPSVTDVLELPANQQIANLPNKPLGFKSSADVIQQVINRTGTNIIASTNRSGTTTFLIQGAPADVARARKELVAGLVVKRTVEIGVPASTRRFIIGAKGANLKQIEAKSSTRINFPRKEEDDFNEEDPEEMVSVTIMGDAAGIKIAKEEIEKIVGEKTAKQTVKVDQFDAKHYLFLAGPQNSNIRKLEEEFNVKIHIPTVTIEGDAKRDIPITITGDKEKVQATKQALEKTYTAFEGVQNTISIAIPKRQHKYLHGKNGETLREIFNESGCTVELPAHDDSSENVIVRGPDAKLLEGLAVVIAKSRSVYVGVLDLASFYNSQGKDALVYARYALRYLLDKKTFRDIENDHNVQISVPSEEDLEKTVSIEIISKDEKSAAVAQLAVTNAVRKLTATHFLIVRVDAYLHQHIINSHRARLGRAQEAHKVKFIFPDEKKESSDVLIVYEGDDENSADALTAASTALAGIVSDSSDYVSKTLSIPDKYHDLIRGPKGTTLNAILGADSEVSVRFGDKDTIKLRGLSKAVNEAVSAISKVYEQAQNDQDFAKPYSSEFFIPANFSAHVIGKSGIHINKLKEDLGVKIDIGENKSEEKTKNKKNTSPVKVTIHGIRTNVEAAKDRINSQIASLADQVTLSIKVPQDFHRYLIGPNGRYVKKLEDKYNVFIKFPKTNRGDESPSGNPDEIIVRGGKKGANAAKEELVELYEYEKEEQEKRKERELKQKQYEEKKKAEEKAAKESSSKQ</sequence>
<evidence type="ECO:0000256" key="5">
    <source>
        <dbReference type="PROSITE-ProRule" id="PRU00117"/>
    </source>
</evidence>
<evidence type="ECO:0000256" key="1">
    <source>
        <dbReference type="ARBA" id="ARBA00004496"/>
    </source>
</evidence>
<dbReference type="AlphaFoldDB" id="A0A9P6X8N7"/>
<feature type="domain" description="K Homology" evidence="7">
    <location>
        <begin position="550"/>
        <end position="620"/>
    </location>
</feature>
<dbReference type="Pfam" id="PF00013">
    <property type="entry name" value="KH_1"/>
    <property type="match status" value="6"/>
</dbReference>
<gene>
    <name evidence="8" type="ORF">G6F64_006598</name>
</gene>
<dbReference type="Proteomes" id="UP000716291">
    <property type="component" value="Unassembled WGS sequence"/>
</dbReference>
<dbReference type="Pfam" id="PF22952">
    <property type="entry name" value="KH_11"/>
    <property type="match status" value="1"/>
</dbReference>
<protein>
    <recommendedName>
        <fullName evidence="7">K Homology domain-containing protein</fullName>
    </recommendedName>
</protein>
<dbReference type="OrthoDB" id="10027144at2759"/>
<feature type="domain" description="K Homology" evidence="7">
    <location>
        <begin position="785"/>
        <end position="860"/>
    </location>
</feature>
<dbReference type="InterPro" id="IPR004088">
    <property type="entry name" value="KH_dom_type_1"/>
</dbReference>
<dbReference type="EMBL" id="JAANQT010000897">
    <property type="protein sequence ID" value="KAG1307713.1"/>
    <property type="molecule type" value="Genomic_DNA"/>
</dbReference>
<dbReference type="Pfam" id="PF24668">
    <property type="entry name" value="KH_Vigilin"/>
    <property type="match status" value="1"/>
</dbReference>
<evidence type="ECO:0000313" key="8">
    <source>
        <dbReference type="EMBL" id="KAG1307713.1"/>
    </source>
</evidence>
<evidence type="ECO:0000256" key="6">
    <source>
        <dbReference type="SAM" id="MobiDB-lite"/>
    </source>
</evidence>
<feature type="region of interest" description="Disordered" evidence="6">
    <location>
        <begin position="108"/>
        <end position="159"/>
    </location>
</feature>
<keyword evidence="2" id="KW-0963">Cytoplasm</keyword>
<dbReference type="GO" id="GO:0005737">
    <property type="term" value="C:cytoplasm"/>
    <property type="evidence" value="ECO:0007669"/>
    <property type="project" value="TreeGrafter"/>
</dbReference>
<dbReference type="GO" id="GO:0003729">
    <property type="term" value="F:mRNA binding"/>
    <property type="evidence" value="ECO:0007669"/>
    <property type="project" value="TreeGrafter"/>
</dbReference>
<feature type="compositionally biased region" description="Basic and acidic residues" evidence="6">
    <location>
        <begin position="865"/>
        <end position="897"/>
    </location>
</feature>
<keyword evidence="9" id="KW-1185">Reference proteome</keyword>
<feature type="region of interest" description="Disordered" evidence="6">
    <location>
        <begin position="27"/>
        <end position="60"/>
    </location>
</feature>
<accession>A0A9P6X8N7</accession>
<dbReference type="Gene3D" id="3.30.1370.10">
    <property type="entry name" value="K Homology domain, type 1"/>
    <property type="match status" value="6"/>
</dbReference>
<organism evidence="8 9">
    <name type="scientific">Rhizopus oryzae</name>
    <name type="common">Mucormycosis agent</name>
    <name type="synonym">Rhizopus arrhizus var. delemar</name>
    <dbReference type="NCBI Taxonomy" id="64495"/>
    <lineage>
        <taxon>Eukaryota</taxon>
        <taxon>Fungi</taxon>
        <taxon>Fungi incertae sedis</taxon>
        <taxon>Mucoromycota</taxon>
        <taxon>Mucoromycotina</taxon>
        <taxon>Mucoromycetes</taxon>
        <taxon>Mucorales</taxon>
        <taxon>Mucorineae</taxon>
        <taxon>Rhizopodaceae</taxon>
        <taxon>Rhizopus</taxon>
    </lineage>
</organism>
<dbReference type="InterPro" id="IPR036612">
    <property type="entry name" value="KH_dom_type_1_sf"/>
</dbReference>
<comment type="caution">
    <text evidence="8">The sequence shown here is derived from an EMBL/GenBank/DDBJ whole genome shotgun (WGS) entry which is preliminary data.</text>
</comment>
<evidence type="ECO:0000259" key="7">
    <source>
        <dbReference type="SMART" id="SM00322"/>
    </source>
</evidence>